<dbReference type="InterPro" id="IPR016035">
    <property type="entry name" value="Acyl_Trfase/lysoPLipase"/>
</dbReference>
<dbReference type="SUPFAM" id="SSF52151">
    <property type="entry name" value="FabD/lysophospholipase-like"/>
    <property type="match status" value="1"/>
</dbReference>
<feature type="transmembrane region" description="Helical" evidence="2">
    <location>
        <begin position="172"/>
        <end position="189"/>
    </location>
</feature>
<evidence type="ECO:0000256" key="2">
    <source>
        <dbReference type="SAM" id="Phobius"/>
    </source>
</evidence>
<reference evidence="3 4" key="1">
    <citation type="submission" date="2022-05" db="EMBL/GenBank/DDBJ databases">
        <authorList>
            <consortium name="Genoscope - CEA"/>
            <person name="William W."/>
        </authorList>
    </citation>
    <scope>NUCLEOTIDE SEQUENCE [LARGE SCALE GENOMIC DNA]</scope>
</reference>
<feature type="transmembrane region" description="Helical" evidence="2">
    <location>
        <begin position="198"/>
        <end position="223"/>
    </location>
</feature>
<evidence type="ECO:0000313" key="4">
    <source>
        <dbReference type="Proteomes" id="UP001159427"/>
    </source>
</evidence>
<dbReference type="EMBL" id="CALNXI010000631">
    <property type="protein sequence ID" value="CAH3030398.1"/>
    <property type="molecule type" value="Genomic_DNA"/>
</dbReference>
<gene>
    <name evidence="3" type="ORF">PEVE_00037918</name>
</gene>
<feature type="transmembrane region" description="Helical" evidence="2">
    <location>
        <begin position="254"/>
        <end position="270"/>
    </location>
</feature>
<feature type="transmembrane region" description="Helical" evidence="2">
    <location>
        <begin position="282"/>
        <end position="304"/>
    </location>
</feature>
<dbReference type="Proteomes" id="UP001159427">
    <property type="component" value="Unassembled WGS sequence"/>
</dbReference>
<name>A0ABN8MNR9_9CNID</name>
<keyword evidence="4" id="KW-1185">Reference proteome</keyword>
<sequence>MAETGVAFSGGGIRSAAFCSGVLRRLLQRKTKIDYLSCVSGGGYTGTAYLDWKYRNGKKDDPKWHQEFFDYMRENAGLMCNWQKPFKGILDTVILLSLMILVCVIMPIIVWGSYLIPLTYVVDYLFGDLLRAEDECDRNSTAVVPPPKRRPAGKKPPKPCRLEAGSEAYNRVAMFASLMALFIIFYFLAKKVRRFRGVFYFVSSFCGLLFAFTFIPYFIYYFFDRTSNFLQSLVFLLSIVVWIFFPVLRSRSSLVVIVYWYSYAIYWKVYELSVFNLDYSDSLYYRLLFGSGFVLWIVPALGALQQRLVYVFNR</sequence>
<organism evidence="3 4">
    <name type="scientific">Porites evermanni</name>
    <dbReference type="NCBI Taxonomy" id="104178"/>
    <lineage>
        <taxon>Eukaryota</taxon>
        <taxon>Metazoa</taxon>
        <taxon>Cnidaria</taxon>
        <taxon>Anthozoa</taxon>
        <taxon>Hexacorallia</taxon>
        <taxon>Scleractinia</taxon>
        <taxon>Fungiina</taxon>
        <taxon>Poritidae</taxon>
        <taxon>Porites</taxon>
    </lineage>
</organism>
<feature type="compositionally biased region" description="Basic residues" evidence="1">
    <location>
        <begin position="147"/>
        <end position="158"/>
    </location>
</feature>
<proteinExistence type="predicted"/>
<protein>
    <recommendedName>
        <fullName evidence="5">PNPLA domain-containing protein</fullName>
    </recommendedName>
</protein>
<evidence type="ECO:0000313" key="3">
    <source>
        <dbReference type="EMBL" id="CAH3030398.1"/>
    </source>
</evidence>
<keyword evidence="2" id="KW-0472">Membrane</keyword>
<keyword evidence="2" id="KW-1133">Transmembrane helix</keyword>
<keyword evidence="2" id="KW-0812">Transmembrane</keyword>
<evidence type="ECO:0008006" key="5">
    <source>
        <dbReference type="Google" id="ProtNLM"/>
    </source>
</evidence>
<comment type="caution">
    <text evidence="3">The sequence shown here is derived from an EMBL/GenBank/DDBJ whole genome shotgun (WGS) entry which is preliminary data.</text>
</comment>
<feature type="region of interest" description="Disordered" evidence="1">
    <location>
        <begin position="139"/>
        <end position="158"/>
    </location>
</feature>
<accession>A0ABN8MNR9</accession>
<feature type="transmembrane region" description="Helical" evidence="2">
    <location>
        <begin position="93"/>
        <end position="116"/>
    </location>
</feature>
<dbReference type="Gene3D" id="3.40.1090.10">
    <property type="entry name" value="Cytosolic phospholipase A2 catalytic domain"/>
    <property type="match status" value="1"/>
</dbReference>
<evidence type="ECO:0000256" key="1">
    <source>
        <dbReference type="SAM" id="MobiDB-lite"/>
    </source>
</evidence>
<feature type="transmembrane region" description="Helical" evidence="2">
    <location>
        <begin position="229"/>
        <end position="247"/>
    </location>
</feature>